<accession>A0A224Y1S6</accession>
<sequence>MMSQSLLDLIKHFLLLVVSAVVHSRNYKSFSWASLYLDCWNTAVVDVGALEVEVLYNSNIHGNKLNVLDNMFEQNSIGYHLDSRSLGRMIHMKQL</sequence>
<name>A0A224Y1S6_9HEMI</name>
<organism evidence="2">
    <name type="scientific">Panstrongylus lignarius</name>
    <dbReference type="NCBI Taxonomy" id="156445"/>
    <lineage>
        <taxon>Eukaryota</taxon>
        <taxon>Metazoa</taxon>
        <taxon>Ecdysozoa</taxon>
        <taxon>Arthropoda</taxon>
        <taxon>Hexapoda</taxon>
        <taxon>Insecta</taxon>
        <taxon>Pterygota</taxon>
        <taxon>Neoptera</taxon>
        <taxon>Paraneoptera</taxon>
        <taxon>Hemiptera</taxon>
        <taxon>Heteroptera</taxon>
        <taxon>Panheteroptera</taxon>
        <taxon>Cimicomorpha</taxon>
        <taxon>Reduviidae</taxon>
        <taxon>Triatominae</taxon>
        <taxon>Panstrongylus</taxon>
    </lineage>
</organism>
<evidence type="ECO:0000313" key="2">
    <source>
        <dbReference type="EMBL" id="JAW15010.1"/>
    </source>
</evidence>
<keyword evidence="1" id="KW-0732">Signal</keyword>
<dbReference type="AlphaFoldDB" id="A0A224Y1S6"/>
<protein>
    <submittedName>
        <fullName evidence="2">Putative secreted protein</fullName>
    </submittedName>
</protein>
<proteinExistence type="predicted"/>
<evidence type="ECO:0000256" key="1">
    <source>
        <dbReference type="SAM" id="SignalP"/>
    </source>
</evidence>
<feature type="signal peptide" evidence="1">
    <location>
        <begin position="1"/>
        <end position="20"/>
    </location>
</feature>
<dbReference type="EMBL" id="GFTR01001416">
    <property type="protein sequence ID" value="JAW15010.1"/>
    <property type="molecule type" value="Transcribed_RNA"/>
</dbReference>
<feature type="chain" id="PRO_5013053235" evidence="1">
    <location>
        <begin position="21"/>
        <end position="95"/>
    </location>
</feature>
<reference evidence="2" key="1">
    <citation type="journal article" date="2018" name="PLoS Negl. Trop. Dis.">
        <title>An insight into the salivary gland and fat body transcriptome of Panstrongylus lignarius (Hemiptera: Heteroptera), the main vector of Chagas disease in Peru.</title>
        <authorList>
            <person name="Nevoa J.C."/>
            <person name="Mendes M.T."/>
            <person name="da Silva M.V."/>
            <person name="Soares S.C."/>
            <person name="Oliveira C.J.F."/>
            <person name="Ribeiro J.M.C."/>
        </authorList>
    </citation>
    <scope>NUCLEOTIDE SEQUENCE</scope>
</reference>